<evidence type="ECO:0000256" key="8">
    <source>
        <dbReference type="ARBA" id="ARBA00048968"/>
    </source>
</evidence>
<keyword evidence="12" id="KW-1185">Reference proteome</keyword>
<dbReference type="GO" id="GO:0017061">
    <property type="term" value="F:S-methyl-5-thioadenosine phosphorylase activity"/>
    <property type="evidence" value="ECO:0007669"/>
    <property type="project" value="UniProtKB-EC"/>
</dbReference>
<comment type="catalytic activity">
    <reaction evidence="8">
        <text>adenosine + phosphate = alpha-D-ribose 1-phosphate + adenine</text>
        <dbReference type="Rhea" id="RHEA:27642"/>
        <dbReference type="ChEBI" id="CHEBI:16335"/>
        <dbReference type="ChEBI" id="CHEBI:16708"/>
        <dbReference type="ChEBI" id="CHEBI:43474"/>
        <dbReference type="ChEBI" id="CHEBI:57720"/>
        <dbReference type="EC" id="2.4.2.1"/>
    </reaction>
    <physiologicalReaction direction="left-to-right" evidence="8">
        <dbReference type="Rhea" id="RHEA:27643"/>
    </physiologicalReaction>
</comment>
<comment type="catalytic activity">
    <reaction evidence="7">
        <text>adenosine + H2O + H(+) = inosine + NH4(+)</text>
        <dbReference type="Rhea" id="RHEA:24408"/>
        <dbReference type="ChEBI" id="CHEBI:15377"/>
        <dbReference type="ChEBI" id="CHEBI:15378"/>
        <dbReference type="ChEBI" id="CHEBI:16335"/>
        <dbReference type="ChEBI" id="CHEBI:17596"/>
        <dbReference type="ChEBI" id="CHEBI:28938"/>
        <dbReference type="EC" id="3.5.4.4"/>
    </reaction>
    <physiologicalReaction direction="left-to-right" evidence="7">
        <dbReference type="Rhea" id="RHEA:24409"/>
    </physiologicalReaction>
</comment>
<keyword evidence="6" id="KW-0862">Zinc</keyword>
<sequence length="260" mass="28484">MSNFQKPSIELIEPNWPAPKNVKAFFTSRNGGVSAGAYGGVDGFNGLNLGKHVGDSPYCVRKNREIVESLGCKDLRFLNQVHSSRVLEADEIISDAEDADASFTTKSNVGCVVMTADCLPILLCSKDGEIVCACHAGWKGLAAGVIQESVRKMRERLSSSAVEIMAWIGPCLDVENFVVQQDVKDIFFRSELAPFADKYFISDPKGFLLNFSGLASETLKLAGVNEVYDSGLSTYSDPARFYSYRRDKVTGRHGAVIYKQ</sequence>
<keyword evidence="3" id="KW-0808">Transferase</keyword>
<dbReference type="InterPro" id="IPR038371">
    <property type="entry name" value="Cu_polyphenol_OxRdtase_sf"/>
</dbReference>
<evidence type="ECO:0000256" key="10">
    <source>
        <dbReference type="RuleBase" id="RU361274"/>
    </source>
</evidence>
<evidence type="ECO:0000313" key="12">
    <source>
        <dbReference type="Proteomes" id="UP000214610"/>
    </source>
</evidence>
<keyword evidence="5" id="KW-0378">Hydrolase</keyword>
<organism evidence="11 12">
    <name type="scientific">Turicimonas muris</name>
    <dbReference type="NCBI Taxonomy" id="1796652"/>
    <lineage>
        <taxon>Bacteria</taxon>
        <taxon>Pseudomonadati</taxon>
        <taxon>Pseudomonadota</taxon>
        <taxon>Betaproteobacteria</taxon>
        <taxon>Burkholderiales</taxon>
        <taxon>Sutterellaceae</taxon>
        <taxon>Turicimonas</taxon>
    </lineage>
</organism>
<dbReference type="Gene3D" id="3.60.140.10">
    <property type="entry name" value="CNF1/YfiH-like putative cysteine hydrolases"/>
    <property type="match status" value="1"/>
</dbReference>
<dbReference type="RefSeq" id="WP_066591617.1">
    <property type="nucleotide sequence ID" value="NZ_CAJTBZ010000022.1"/>
</dbReference>
<evidence type="ECO:0000256" key="5">
    <source>
        <dbReference type="ARBA" id="ARBA00022801"/>
    </source>
</evidence>
<reference evidence="12" key="1">
    <citation type="submission" date="2017-05" db="EMBL/GenBank/DDBJ databases">
        <title>Improved OligoMM genomes.</title>
        <authorList>
            <person name="Garzetti D."/>
        </authorList>
    </citation>
    <scope>NUCLEOTIDE SEQUENCE [LARGE SCALE GENOMIC DNA]</scope>
    <source>
        <strain evidence="12">YL45</strain>
    </source>
</reference>
<evidence type="ECO:0000256" key="2">
    <source>
        <dbReference type="ARBA" id="ARBA00007353"/>
    </source>
</evidence>
<comment type="catalytic activity">
    <reaction evidence="9">
        <text>S-methyl-5'-thioadenosine + phosphate = 5-(methylsulfanyl)-alpha-D-ribose 1-phosphate + adenine</text>
        <dbReference type="Rhea" id="RHEA:11852"/>
        <dbReference type="ChEBI" id="CHEBI:16708"/>
        <dbReference type="ChEBI" id="CHEBI:17509"/>
        <dbReference type="ChEBI" id="CHEBI:43474"/>
        <dbReference type="ChEBI" id="CHEBI:58533"/>
        <dbReference type="EC" id="2.4.2.28"/>
    </reaction>
    <physiologicalReaction direction="left-to-right" evidence="9">
        <dbReference type="Rhea" id="RHEA:11853"/>
    </physiologicalReaction>
</comment>
<evidence type="ECO:0000256" key="1">
    <source>
        <dbReference type="ARBA" id="ARBA00000553"/>
    </source>
</evidence>
<comment type="similarity">
    <text evidence="2 10">Belongs to the purine nucleoside phosphorylase YfiH/LACC1 family.</text>
</comment>
<evidence type="ECO:0000256" key="4">
    <source>
        <dbReference type="ARBA" id="ARBA00022723"/>
    </source>
</evidence>
<dbReference type="NCBIfam" id="TIGR00726">
    <property type="entry name" value="peptidoglycan editing factor PgeF"/>
    <property type="match status" value="1"/>
</dbReference>
<accession>A0A227KTC0</accession>
<dbReference type="PANTHER" id="PTHR30616">
    <property type="entry name" value="UNCHARACTERIZED PROTEIN YFIH"/>
    <property type="match status" value="1"/>
</dbReference>
<evidence type="ECO:0000313" key="11">
    <source>
        <dbReference type="EMBL" id="OXE51325.1"/>
    </source>
</evidence>
<dbReference type="GO" id="GO:0016787">
    <property type="term" value="F:hydrolase activity"/>
    <property type="evidence" value="ECO:0007669"/>
    <property type="project" value="UniProtKB-KW"/>
</dbReference>
<dbReference type="SUPFAM" id="SSF64438">
    <property type="entry name" value="CNF1/YfiH-like putative cysteine hydrolases"/>
    <property type="match status" value="1"/>
</dbReference>
<name>A0A227KTC0_9BURK</name>
<proteinExistence type="inferred from homology"/>
<gene>
    <name evidence="11" type="ORF">ADH67_03250</name>
</gene>
<comment type="catalytic activity">
    <reaction evidence="1">
        <text>inosine + phosphate = alpha-D-ribose 1-phosphate + hypoxanthine</text>
        <dbReference type="Rhea" id="RHEA:27646"/>
        <dbReference type="ChEBI" id="CHEBI:17368"/>
        <dbReference type="ChEBI" id="CHEBI:17596"/>
        <dbReference type="ChEBI" id="CHEBI:43474"/>
        <dbReference type="ChEBI" id="CHEBI:57720"/>
        <dbReference type="EC" id="2.4.2.1"/>
    </reaction>
    <physiologicalReaction direction="left-to-right" evidence="1">
        <dbReference type="Rhea" id="RHEA:27647"/>
    </physiologicalReaction>
</comment>
<comment type="caution">
    <text evidence="11">The sequence shown here is derived from an EMBL/GenBank/DDBJ whole genome shotgun (WGS) entry which is preliminary data.</text>
</comment>
<evidence type="ECO:0000256" key="3">
    <source>
        <dbReference type="ARBA" id="ARBA00022679"/>
    </source>
</evidence>
<dbReference type="Pfam" id="PF02578">
    <property type="entry name" value="Cu-oxidase_4"/>
    <property type="match status" value="1"/>
</dbReference>
<dbReference type="PANTHER" id="PTHR30616:SF2">
    <property type="entry name" value="PURINE NUCLEOSIDE PHOSPHORYLASE LACC1"/>
    <property type="match status" value="1"/>
</dbReference>
<dbReference type="CDD" id="cd16833">
    <property type="entry name" value="YfiH"/>
    <property type="match status" value="1"/>
</dbReference>
<dbReference type="InterPro" id="IPR011324">
    <property type="entry name" value="Cytotoxic_necrot_fac-like_cat"/>
</dbReference>
<evidence type="ECO:0000256" key="6">
    <source>
        <dbReference type="ARBA" id="ARBA00022833"/>
    </source>
</evidence>
<dbReference type="GO" id="GO:0005507">
    <property type="term" value="F:copper ion binding"/>
    <property type="evidence" value="ECO:0007669"/>
    <property type="project" value="TreeGrafter"/>
</dbReference>
<evidence type="ECO:0000256" key="9">
    <source>
        <dbReference type="ARBA" id="ARBA00049893"/>
    </source>
</evidence>
<dbReference type="Proteomes" id="UP000214610">
    <property type="component" value="Unassembled WGS sequence"/>
</dbReference>
<dbReference type="AlphaFoldDB" id="A0A227KTC0"/>
<keyword evidence="4" id="KW-0479">Metal-binding</keyword>
<dbReference type="InterPro" id="IPR003730">
    <property type="entry name" value="Cu_polyphenol_OxRdtase"/>
</dbReference>
<protein>
    <recommendedName>
        <fullName evidence="10">Purine nucleoside phosphorylase</fullName>
    </recommendedName>
</protein>
<dbReference type="EMBL" id="NHMP01000001">
    <property type="protein sequence ID" value="OXE51325.1"/>
    <property type="molecule type" value="Genomic_DNA"/>
</dbReference>
<evidence type="ECO:0000256" key="7">
    <source>
        <dbReference type="ARBA" id="ARBA00047989"/>
    </source>
</evidence>
<dbReference type="GeneID" id="78363529"/>